<protein>
    <submittedName>
        <fullName evidence="2">Uncharacterized protein</fullName>
    </submittedName>
</protein>
<proteinExistence type="predicted"/>
<dbReference type="Proteomes" id="UP000190042">
    <property type="component" value="Unassembled WGS sequence"/>
</dbReference>
<evidence type="ECO:0000313" key="3">
    <source>
        <dbReference type="Proteomes" id="UP000190042"/>
    </source>
</evidence>
<gene>
    <name evidence="2" type="ORF">SAMN04244570_3476</name>
</gene>
<dbReference type="RefSeq" id="WP_009498611.1">
    <property type="nucleotide sequence ID" value="NZ_FUYJ01000008.1"/>
</dbReference>
<accession>A0A1T4YRZ9</accession>
<name>A0A1T4YRZ9_9BACL</name>
<keyword evidence="1" id="KW-0472">Membrane</keyword>
<evidence type="ECO:0000256" key="1">
    <source>
        <dbReference type="SAM" id="Phobius"/>
    </source>
</evidence>
<keyword evidence="1" id="KW-0812">Transmembrane</keyword>
<dbReference type="EMBL" id="FUYJ01000008">
    <property type="protein sequence ID" value="SKB04617.1"/>
    <property type="molecule type" value="Genomic_DNA"/>
</dbReference>
<sequence>MNEFLIFYAPFLVVIAGIVLSFFVVLKDDAVTRSEYKESEKTDV</sequence>
<reference evidence="3" key="1">
    <citation type="submission" date="2017-02" db="EMBL/GenBank/DDBJ databases">
        <authorList>
            <person name="Varghese N."/>
            <person name="Submissions S."/>
        </authorList>
    </citation>
    <scope>NUCLEOTIDE SEQUENCE [LARGE SCALE GENOMIC DNA]</scope>
    <source>
        <strain evidence="3">DSM 23966</strain>
    </source>
</reference>
<dbReference type="Pfam" id="PF22282">
    <property type="entry name" value="CydS"/>
    <property type="match status" value="1"/>
</dbReference>
<keyword evidence="1" id="KW-1133">Transmembrane helix</keyword>
<dbReference type="InterPro" id="IPR054381">
    <property type="entry name" value="CydS"/>
</dbReference>
<keyword evidence="3" id="KW-1185">Reference proteome</keyword>
<dbReference type="AlphaFoldDB" id="A0A1T4YRZ9"/>
<feature type="transmembrane region" description="Helical" evidence="1">
    <location>
        <begin position="6"/>
        <end position="26"/>
    </location>
</feature>
<organism evidence="2 3">
    <name type="scientific">Sporosarcina newyorkensis</name>
    <dbReference type="NCBI Taxonomy" id="759851"/>
    <lineage>
        <taxon>Bacteria</taxon>
        <taxon>Bacillati</taxon>
        <taxon>Bacillota</taxon>
        <taxon>Bacilli</taxon>
        <taxon>Bacillales</taxon>
        <taxon>Caryophanaceae</taxon>
        <taxon>Sporosarcina</taxon>
    </lineage>
</organism>
<evidence type="ECO:0000313" key="2">
    <source>
        <dbReference type="EMBL" id="SKB04617.1"/>
    </source>
</evidence>